<reference evidence="3" key="1">
    <citation type="submission" date="2016-11" db="UniProtKB">
        <authorList>
            <consortium name="WormBaseParasite"/>
        </authorList>
    </citation>
    <scope>IDENTIFICATION</scope>
</reference>
<evidence type="ECO:0000313" key="2">
    <source>
        <dbReference type="Proteomes" id="UP000095282"/>
    </source>
</evidence>
<dbReference type="AlphaFoldDB" id="A0A1I7U5Z0"/>
<keyword evidence="1" id="KW-0812">Transmembrane</keyword>
<proteinExistence type="predicted"/>
<sequence>MIPPSQTHKLTKSSLESTMQMSCSELFDFSVFDCVALLRIAIIQRLFYSIILVVNRKARTRKTQSNCFVRLECIDQSVINPDHQAIRYTIIDSYIHHFIDEFSVLGAKSSKQ</sequence>
<name>A0A1I7U5Z0_9PELO</name>
<accession>A0A1I7U5Z0</accession>
<feature type="transmembrane region" description="Helical" evidence="1">
    <location>
        <begin position="29"/>
        <end position="54"/>
    </location>
</feature>
<protein>
    <submittedName>
        <fullName evidence="3">F-box domain-containing protein</fullName>
    </submittedName>
</protein>
<dbReference type="Proteomes" id="UP000095282">
    <property type="component" value="Unplaced"/>
</dbReference>
<evidence type="ECO:0000313" key="3">
    <source>
        <dbReference type="WBParaSite" id="Csp11.Scaffold629.g15193.t1"/>
    </source>
</evidence>
<keyword evidence="2" id="KW-1185">Reference proteome</keyword>
<dbReference type="WBParaSite" id="Csp11.Scaffold629.g15193.t1">
    <property type="protein sequence ID" value="Csp11.Scaffold629.g15193.t1"/>
    <property type="gene ID" value="Csp11.Scaffold629.g15193"/>
</dbReference>
<keyword evidence="1" id="KW-1133">Transmembrane helix</keyword>
<organism evidence="2 3">
    <name type="scientific">Caenorhabditis tropicalis</name>
    <dbReference type="NCBI Taxonomy" id="1561998"/>
    <lineage>
        <taxon>Eukaryota</taxon>
        <taxon>Metazoa</taxon>
        <taxon>Ecdysozoa</taxon>
        <taxon>Nematoda</taxon>
        <taxon>Chromadorea</taxon>
        <taxon>Rhabditida</taxon>
        <taxon>Rhabditina</taxon>
        <taxon>Rhabditomorpha</taxon>
        <taxon>Rhabditoidea</taxon>
        <taxon>Rhabditidae</taxon>
        <taxon>Peloderinae</taxon>
        <taxon>Caenorhabditis</taxon>
    </lineage>
</organism>
<evidence type="ECO:0000256" key="1">
    <source>
        <dbReference type="SAM" id="Phobius"/>
    </source>
</evidence>
<keyword evidence="1" id="KW-0472">Membrane</keyword>